<evidence type="ECO:0000256" key="3">
    <source>
        <dbReference type="ARBA" id="ARBA00023295"/>
    </source>
</evidence>
<evidence type="ECO:0000259" key="7">
    <source>
        <dbReference type="Pfam" id="PF17851"/>
    </source>
</evidence>
<gene>
    <name evidence="8" type="ORF">HHU12_11915</name>
</gene>
<dbReference type="InterPro" id="IPR051795">
    <property type="entry name" value="Glycosyl_Hydrlase_43"/>
</dbReference>
<comment type="similarity">
    <text evidence="1 6">Belongs to the glycosyl hydrolase 43 family.</text>
</comment>
<dbReference type="Gene3D" id="2.115.10.20">
    <property type="entry name" value="Glycosyl hydrolase domain, family 43"/>
    <property type="match status" value="1"/>
</dbReference>
<dbReference type="InterPro" id="IPR013320">
    <property type="entry name" value="ConA-like_dom_sf"/>
</dbReference>
<accession>A0A7X9P3M4</accession>
<feature type="site" description="Important for catalytic activity, responsible for pKa modulation of the active site Glu and correct orientation of both the proton donor and substrate" evidence="5">
    <location>
        <position position="129"/>
    </location>
</feature>
<proteinExistence type="inferred from homology"/>
<dbReference type="InterPro" id="IPR041542">
    <property type="entry name" value="GH43_C2"/>
</dbReference>
<dbReference type="EMBL" id="JABANE010000027">
    <property type="protein sequence ID" value="NME68668.1"/>
    <property type="molecule type" value="Genomic_DNA"/>
</dbReference>
<evidence type="ECO:0000313" key="9">
    <source>
        <dbReference type="Proteomes" id="UP000576082"/>
    </source>
</evidence>
<dbReference type="InterPro" id="IPR023296">
    <property type="entry name" value="Glyco_hydro_beta-prop_sf"/>
</dbReference>
<dbReference type="GO" id="GO:0005975">
    <property type="term" value="P:carbohydrate metabolic process"/>
    <property type="evidence" value="ECO:0007669"/>
    <property type="project" value="InterPro"/>
</dbReference>
<organism evidence="8 9">
    <name type="scientific">Flammeovirga aprica JL-4</name>
    <dbReference type="NCBI Taxonomy" id="694437"/>
    <lineage>
        <taxon>Bacteria</taxon>
        <taxon>Pseudomonadati</taxon>
        <taxon>Bacteroidota</taxon>
        <taxon>Cytophagia</taxon>
        <taxon>Cytophagales</taxon>
        <taxon>Flammeovirgaceae</taxon>
        <taxon>Flammeovirga</taxon>
    </lineage>
</organism>
<protein>
    <submittedName>
        <fullName evidence="8">Glycoside hydrolase family 43 protein</fullName>
    </submittedName>
</protein>
<feature type="active site" description="Proton donor" evidence="4">
    <location>
        <position position="187"/>
    </location>
</feature>
<evidence type="ECO:0000256" key="1">
    <source>
        <dbReference type="ARBA" id="ARBA00009865"/>
    </source>
</evidence>
<sequence length="535" mass="61973">MIQNPILRGFNPDPSILRRGDDYYIATSTFEWFPGYQIHHSKDLVNWELITRPLDRASQLDMRGVPDSGGVWAPCLSYNEHNETYYLLYTNVLSFDGATWKDTPNYVVTAKDIMGPWSEPVYLNSSGFDSSFFHDDDGKIWLVNMIMDHRKRKFFGGIVLQEYSEEEQKLIGDIHYIFPGTELGGTEGPHIFKKNGYYYLLTAEGGTEFNHAMTLARSKSLFGPYEVHPQNPIITCKDTPQNYLQRSGHGQFVETQNGEWYGVFLVGRPLTERGRCITGRESAIEKFEWREDDWLYKVGDNNVPRKEVEAPQLPEHKPKSKVEKITFAPDQPLDIHLHALRVPMTEDWITQNDREGYLRLYGRESLSSVFRQSLVAHRVQEHHVVAETCVEFDPVSFQQMAGLVAYYNTFHYHYLHIMGNDDGTKKELYIITCDKYDQQEPIEPIDVSDAEKVWMKMDYNGAQLQFYYAVKEGEWQKVGPVLDGSILSDEYVRDENVRYRAAFTGAFVGVCCQDLSGRRQHADFEYFSYKELTND</sequence>
<name>A0A7X9P3M4_9BACT</name>
<keyword evidence="2 6" id="KW-0378">Hydrolase</keyword>
<dbReference type="AlphaFoldDB" id="A0A7X9P3M4"/>
<comment type="caution">
    <text evidence="8">The sequence shown here is derived from an EMBL/GenBank/DDBJ whole genome shotgun (WGS) entry which is preliminary data.</text>
</comment>
<dbReference type="Pfam" id="PF04616">
    <property type="entry name" value="Glyco_hydro_43"/>
    <property type="match status" value="1"/>
</dbReference>
<dbReference type="Gene3D" id="2.60.120.200">
    <property type="match status" value="1"/>
</dbReference>
<dbReference type="SUPFAM" id="SSF49899">
    <property type="entry name" value="Concanavalin A-like lectins/glucanases"/>
    <property type="match status" value="1"/>
</dbReference>
<dbReference type="Proteomes" id="UP000576082">
    <property type="component" value="Unassembled WGS sequence"/>
</dbReference>
<evidence type="ECO:0000313" key="8">
    <source>
        <dbReference type="EMBL" id="NME68668.1"/>
    </source>
</evidence>
<dbReference type="PANTHER" id="PTHR42812">
    <property type="entry name" value="BETA-XYLOSIDASE"/>
    <property type="match status" value="1"/>
</dbReference>
<dbReference type="CDD" id="cd09000">
    <property type="entry name" value="GH43_SXA-like"/>
    <property type="match status" value="1"/>
</dbReference>
<evidence type="ECO:0000256" key="5">
    <source>
        <dbReference type="PIRSR" id="PIRSR606710-2"/>
    </source>
</evidence>
<dbReference type="GO" id="GO:0004553">
    <property type="term" value="F:hydrolase activity, hydrolyzing O-glycosyl compounds"/>
    <property type="evidence" value="ECO:0007669"/>
    <property type="project" value="InterPro"/>
</dbReference>
<keyword evidence="3 6" id="KW-0326">Glycosidase</keyword>
<reference evidence="8 9" key="1">
    <citation type="submission" date="2020-04" db="EMBL/GenBank/DDBJ databases">
        <title>Flammeovirga sp. SR4, a novel species isolated from seawater.</title>
        <authorList>
            <person name="Wang X."/>
        </authorList>
    </citation>
    <scope>NUCLEOTIDE SEQUENCE [LARGE SCALE GENOMIC DNA]</scope>
    <source>
        <strain evidence="8 9">ATCC 23126</strain>
    </source>
</reference>
<dbReference type="InterPro" id="IPR006710">
    <property type="entry name" value="Glyco_hydro_43"/>
</dbReference>
<evidence type="ECO:0000256" key="2">
    <source>
        <dbReference type="ARBA" id="ARBA00022801"/>
    </source>
</evidence>
<dbReference type="PANTHER" id="PTHR42812:SF12">
    <property type="entry name" value="BETA-XYLOSIDASE-RELATED"/>
    <property type="match status" value="1"/>
</dbReference>
<feature type="domain" description="Beta-xylosidase C-terminal Concanavalin A-like" evidence="7">
    <location>
        <begin position="326"/>
        <end position="530"/>
    </location>
</feature>
<keyword evidence="9" id="KW-1185">Reference proteome</keyword>
<evidence type="ECO:0000256" key="6">
    <source>
        <dbReference type="RuleBase" id="RU361187"/>
    </source>
</evidence>
<dbReference type="Pfam" id="PF17851">
    <property type="entry name" value="GH43_C2"/>
    <property type="match status" value="1"/>
</dbReference>
<evidence type="ECO:0000256" key="4">
    <source>
        <dbReference type="PIRSR" id="PIRSR606710-1"/>
    </source>
</evidence>
<feature type="active site" description="Proton acceptor" evidence="4">
    <location>
        <position position="13"/>
    </location>
</feature>
<dbReference type="SUPFAM" id="SSF75005">
    <property type="entry name" value="Arabinanase/levansucrase/invertase"/>
    <property type="match status" value="1"/>
</dbReference>